<evidence type="ECO:0000313" key="2">
    <source>
        <dbReference type="EMBL" id="RIJ45989.1"/>
    </source>
</evidence>
<feature type="domain" description="HNH" evidence="1">
    <location>
        <begin position="184"/>
        <end position="239"/>
    </location>
</feature>
<dbReference type="GO" id="GO:0004519">
    <property type="term" value="F:endonuclease activity"/>
    <property type="evidence" value="ECO:0007669"/>
    <property type="project" value="UniProtKB-KW"/>
</dbReference>
<keyword evidence="2" id="KW-0540">Nuclease</keyword>
<dbReference type="Pfam" id="PF01844">
    <property type="entry name" value="HNH"/>
    <property type="match status" value="1"/>
</dbReference>
<sequence length="264" mass="31312">MNWIISANSKMYDHSSSFEHYGFIDWRQGNTKYEVGDTVYIYCTRPLMMLQYKCKVERIDLDFEQIRDDEEYWYDKEEYQKSKGGKYMTLRLVEQISNNYMKLDNLKANGLKAAPQGPVKIKEGDLLSYIEKYFTDNYQSDYFPDMISEDMLDYEGAQKRILVNKYERSSKARENAIRYHGLNCQICGLNFKEMYGEIGEDFIHIHHLIPIHEIGSNYKINYKKDLIPVCPNCHSMLHRQINGKELNVAELKKMINKIMLPNLR</sequence>
<dbReference type="GO" id="GO:0003676">
    <property type="term" value="F:nucleic acid binding"/>
    <property type="evidence" value="ECO:0007669"/>
    <property type="project" value="InterPro"/>
</dbReference>
<dbReference type="Proteomes" id="UP000265926">
    <property type="component" value="Unassembled WGS sequence"/>
</dbReference>
<keyword evidence="2" id="KW-0255">Endonuclease</keyword>
<evidence type="ECO:0000313" key="3">
    <source>
        <dbReference type="Proteomes" id="UP000265926"/>
    </source>
</evidence>
<proteinExistence type="predicted"/>
<evidence type="ECO:0000259" key="1">
    <source>
        <dbReference type="Pfam" id="PF01844"/>
    </source>
</evidence>
<keyword evidence="2" id="KW-0378">Hydrolase</keyword>
<keyword evidence="3" id="KW-1185">Reference proteome</keyword>
<accession>A0A399SSW8</accession>
<dbReference type="AlphaFoldDB" id="A0A399SSW8"/>
<dbReference type="InterPro" id="IPR002711">
    <property type="entry name" value="HNH"/>
</dbReference>
<dbReference type="OrthoDB" id="9779761at2"/>
<reference evidence="2 3" key="1">
    <citation type="submission" date="2018-08" db="EMBL/GenBank/DDBJ databases">
        <title>Pallidiluteibacterium maritimus gen. nov., sp. nov., isolated from coastal sediment.</title>
        <authorList>
            <person name="Zhou L.Y."/>
        </authorList>
    </citation>
    <scope>NUCLEOTIDE SEQUENCE [LARGE SCALE GENOMIC DNA]</scope>
    <source>
        <strain evidence="2 3">XSD2</strain>
    </source>
</reference>
<comment type="caution">
    <text evidence="2">The sequence shown here is derived from an EMBL/GenBank/DDBJ whole genome shotgun (WGS) entry which is preliminary data.</text>
</comment>
<dbReference type="GO" id="GO:0008270">
    <property type="term" value="F:zinc ion binding"/>
    <property type="evidence" value="ECO:0007669"/>
    <property type="project" value="InterPro"/>
</dbReference>
<protein>
    <submittedName>
        <fullName evidence="2">HNH endonuclease</fullName>
    </submittedName>
</protein>
<dbReference type="RefSeq" id="WP_119439951.1">
    <property type="nucleotide sequence ID" value="NZ_QWGR01000018.1"/>
</dbReference>
<name>A0A399SSW8_9BACT</name>
<gene>
    <name evidence="2" type="ORF">D1614_20945</name>
</gene>
<dbReference type="EMBL" id="QWGR01000018">
    <property type="protein sequence ID" value="RIJ45989.1"/>
    <property type="molecule type" value="Genomic_DNA"/>
</dbReference>
<dbReference type="Gene3D" id="1.10.30.50">
    <property type="match status" value="1"/>
</dbReference>
<organism evidence="2 3">
    <name type="scientific">Maribellus luteus</name>
    <dbReference type="NCBI Taxonomy" id="2305463"/>
    <lineage>
        <taxon>Bacteria</taxon>
        <taxon>Pseudomonadati</taxon>
        <taxon>Bacteroidota</taxon>
        <taxon>Bacteroidia</taxon>
        <taxon>Marinilabiliales</taxon>
        <taxon>Prolixibacteraceae</taxon>
        <taxon>Maribellus</taxon>
    </lineage>
</organism>